<evidence type="ECO:0000256" key="1">
    <source>
        <dbReference type="ARBA" id="ARBA00008553"/>
    </source>
</evidence>
<dbReference type="GO" id="GO:0005840">
    <property type="term" value="C:ribosome"/>
    <property type="evidence" value="ECO:0007669"/>
    <property type="project" value="UniProtKB-KW"/>
</dbReference>
<accession>A0A4D6C4F7</accession>
<protein>
    <submittedName>
        <fullName evidence="6">Ribosomal protein L5</fullName>
    </submittedName>
</protein>
<dbReference type="InterPro" id="IPR002132">
    <property type="entry name" value="Ribosomal_uL5"/>
</dbReference>
<dbReference type="SUPFAM" id="SSF55282">
    <property type="entry name" value="RL5-like"/>
    <property type="match status" value="1"/>
</dbReference>
<evidence type="ECO:0000259" key="5">
    <source>
        <dbReference type="Pfam" id="PF00673"/>
    </source>
</evidence>
<organism evidence="6">
    <name type="scientific">Chloropicon laureae</name>
    <dbReference type="NCBI Taxonomy" id="464258"/>
    <lineage>
        <taxon>Eukaryota</taxon>
        <taxon>Viridiplantae</taxon>
        <taxon>Chlorophyta</taxon>
        <taxon>Chloropicophyceae</taxon>
        <taxon>Chloropicales</taxon>
        <taxon>Chloropicaceae</taxon>
        <taxon>Chloropicon</taxon>
    </lineage>
</organism>
<dbReference type="EMBL" id="MK086001">
    <property type="protein sequence ID" value="QBX98571.1"/>
    <property type="molecule type" value="Genomic_DNA"/>
</dbReference>
<feature type="domain" description="Large ribosomal subunit protein uL5 C-terminal" evidence="5">
    <location>
        <begin position="69"/>
        <end position="151"/>
    </location>
</feature>
<keyword evidence="2 4" id="KW-0689">Ribosomal protein</keyword>
<dbReference type="GO" id="GO:1990904">
    <property type="term" value="C:ribonucleoprotein complex"/>
    <property type="evidence" value="ECO:0007669"/>
    <property type="project" value="UniProtKB-KW"/>
</dbReference>
<proteinExistence type="inferred from homology"/>
<dbReference type="Pfam" id="PF00673">
    <property type="entry name" value="Ribosomal_L5_C"/>
    <property type="match status" value="1"/>
</dbReference>
<reference evidence="6" key="1">
    <citation type="journal article" date="2019" name="Genome Biol. Evol.">
        <title>Tracing the Evolution of the Plastome and Mitogenome in the Chloropicophyceae Uncovered Convergent tRNA Gene Losses and a Variant Plastid Genetic Code.</title>
        <authorList>
            <person name="Turmel M."/>
            <person name="Dos Santos A.L."/>
            <person name="Otis C."/>
            <person name="Sergerie R."/>
            <person name="Lemieux C."/>
        </authorList>
    </citation>
    <scope>NUCLEOTIDE SEQUENCE</scope>
</reference>
<keyword evidence="6" id="KW-0496">Mitochondrion</keyword>
<dbReference type="Gene3D" id="3.30.1440.10">
    <property type="match status" value="1"/>
</dbReference>
<dbReference type="InterPro" id="IPR031309">
    <property type="entry name" value="Ribosomal_uL5_C"/>
</dbReference>
<dbReference type="GO" id="GO:0003735">
    <property type="term" value="F:structural constituent of ribosome"/>
    <property type="evidence" value="ECO:0007669"/>
    <property type="project" value="InterPro"/>
</dbReference>
<evidence type="ECO:0000256" key="4">
    <source>
        <dbReference type="RuleBase" id="RU003930"/>
    </source>
</evidence>
<name>A0A4D6C4F7_9CHLO</name>
<keyword evidence="3 4" id="KW-0687">Ribonucleoprotein</keyword>
<dbReference type="PIRSF" id="PIRSF002161">
    <property type="entry name" value="Ribosomal_L5"/>
    <property type="match status" value="1"/>
</dbReference>
<dbReference type="PANTHER" id="PTHR11994">
    <property type="entry name" value="60S RIBOSOMAL PROTEIN L11-RELATED"/>
    <property type="match status" value="1"/>
</dbReference>
<geneLocation type="mitochondrion" evidence="6"/>
<dbReference type="InterPro" id="IPR022803">
    <property type="entry name" value="Ribosomal_uL5_dom_sf"/>
</dbReference>
<gene>
    <name evidence="6" type="primary">rpl5</name>
</gene>
<evidence type="ECO:0000313" key="6">
    <source>
        <dbReference type="EMBL" id="QBX98571.1"/>
    </source>
</evidence>
<dbReference type="AlphaFoldDB" id="A0A4D6C4F7"/>
<evidence type="ECO:0000256" key="3">
    <source>
        <dbReference type="ARBA" id="ARBA00023274"/>
    </source>
</evidence>
<dbReference type="RefSeq" id="YP_009646667.1">
    <property type="nucleotide sequence ID" value="NC_042492.1"/>
</dbReference>
<dbReference type="GO" id="GO:0006412">
    <property type="term" value="P:translation"/>
    <property type="evidence" value="ECO:0007669"/>
    <property type="project" value="InterPro"/>
</dbReference>
<evidence type="ECO:0000256" key="2">
    <source>
        <dbReference type="ARBA" id="ARBA00022980"/>
    </source>
</evidence>
<comment type="similarity">
    <text evidence="1 4">Belongs to the universal ribosomal protein uL5 family.</text>
</comment>
<dbReference type="GeneID" id="40351550"/>
<sequence length="169" mass="19251">MYHLSLKQNISSVNSIPNLEKVILRANTSKPETLSNLSLALQVITGQFPKKNYAKRPLAGFKLKKDQLLGAQITLRKGKMHSFIKNLIFIILPKFVDFKGVPKKNLDTQGNIHFGLTQFFLWPQCEVSYEVFRRPSGFHLSLISKGDLKKKVMIYSYLGLPITEEEIEG</sequence>